<organism evidence="1 2">
    <name type="scientific">Pleurodeles waltl</name>
    <name type="common">Iberian ribbed newt</name>
    <dbReference type="NCBI Taxonomy" id="8319"/>
    <lineage>
        <taxon>Eukaryota</taxon>
        <taxon>Metazoa</taxon>
        <taxon>Chordata</taxon>
        <taxon>Craniata</taxon>
        <taxon>Vertebrata</taxon>
        <taxon>Euteleostomi</taxon>
        <taxon>Amphibia</taxon>
        <taxon>Batrachia</taxon>
        <taxon>Caudata</taxon>
        <taxon>Salamandroidea</taxon>
        <taxon>Salamandridae</taxon>
        <taxon>Pleurodelinae</taxon>
        <taxon>Pleurodeles</taxon>
    </lineage>
</organism>
<dbReference type="AlphaFoldDB" id="A0AAV7SFN6"/>
<reference evidence="1" key="1">
    <citation type="journal article" date="2022" name="bioRxiv">
        <title>Sequencing and chromosome-scale assembly of the giantPleurodeles waltlgenome.</title>
        <authorList>
            <person name="Brown T."/>
            <person name="Elewa A."/>
            <person name="Iarovenko S."/>
            <person name="Subramanian E."/>
            <person name="Araus A.J."/>
            <person name="Petzold A."/>
            <person name="Susuki M."/>
            <person name="Suzuki K.-i.T."/>
            <person name="Hayashi T."/>
            <person name="Toyoda A."/>
            <person name="Oliveira C."/>
            <person name="Osipova E."/>
            <person name="Leigh N.D."/>
            <person name="Simon A."/>
            <person name="Yun M.H."/>
        </authorList>
    </citation>
    <scope>NUCLEOTIDE SEQUENCE</scope>
    <source>
        <strain evidence="1">20211129_DDA</strain>
        <tissue evidence="1">Liver</tissue>
    </source>
</reference>
<proteinExistence type="predicted"/>
<dbReference type="EMBL" id="JANPWB010000008">
    <property type="protein sequence ID" value="KAJ1162208.1"/>
    <property type="molecule type" value="Genomic_DNA"/>
</dbReference>
<name>A0AAV7SFN6_PLEWA</name>
<keyword evidence="2" id="KW-1185">Reference proteome</keyword>
<comment type="caution">
    <text evidence="1">The sequence shown here is derived from an EMBL/GenBank/DDBJ whole genome shotgun (WGS) entry which is preliminary data.</text>
</comment>
<protein>
    <submittedName>
        <fullName evidence="1">Uncharacterized protein</fullName>
    </submittedName>
</protein>
<gene>
    <name evidence="1" type="ORF">NDU88_002681</name>
</gene>
<evidence type="ECO:0000313" key="1">
    <source>
        <dbReference type="EMBL" id="KAJ1162208.1"/>
    </source>
</evidence>
<evidence type="ECO:0000313" key="2">
    <source>
        <dbReference type="Proteomes" id="UP001066276"/>
    </source>
</evidence>
<sequence length="90" mass="10014">MTEEDCADLLRDIPLLGLSGEERDVLDAELLEFTAVLQGLQSGKAVGRKGLHMELFKCLGRKIACHMLAMFPEAREVGALPLDQRLRLSY</sequence>
<dbReference type="Proteomes" id="UP001066276">
    <property type="component" value="Chromosome 4_2"/>
</dbReference>
<accession>A0AAV7SFN6</accession>